<evidence type="ECO:0000313" key="1">
    <source>
        <dbReference type="EnsemblMetazoa" id="PPA44977.1"/>
    </source>
</evidence>
<sequence>MGVMHSVIRGAGGRFTIEIYVYEDVCDRVQQGLAQLKKVLKDADDEESTISCSALGGSR</sequence>
<organism evidence="1 2">
    <name type="scientific">Pristionchus pacificus</name>
    <name type="common">Parasitic nematode worm</name>
    <dbReference type="NCBI Taxonomy" id="54126"/>
    <lineage>
        <taxon>Eukaryota</taxon>
        <taxon>Metazoa</taxon>
        <taxon>Ecdysozoa</taxon>
        <taxon>Nematoda</taxon>
        <taxon>Chromadorea</taxon>
        <taxon>Rhabditida</taxon>
        <taxon>Rhabditina</taxon>
        <taxon>Diplogasteromorpha</taxon>
        <taxon>Diplogasteroidea</taxon>
        <taxon>Neodiplogasteridae</taxon>
        <taxon>Pristionchus</taxon>
    </lineage>
</organism>
<protein>
    <submittedName>
        <fullName evidence="1">Uncharacterized protein</fullName>
    </submittedName>
</protein>
<keyword evidence="2" id="KW-1185">Reference proteome</keyword>
<accession>A0A8R1Z516</accession>
<accession>A0A454Y4C3</accession>
<dbReference type="AlphaFoldDB" id="A0A454Y4C3"/>
<dbReference type="EnsemblMetazoa" id="PPA44977.1">
    <property type="protein sequence ID" value="PPA44977.1"/>
    <property type="gene ID" value="WBGene00283346"/>
</dbReference>
<name>A0A454Y4C3_PRIPA</name>
<reference evidence="2" key="1">
    <citation type="journal article" date="2008" name="Nat. Genet.">
        <title>The Pristionchus pacificus genome provides a unique perspective on nematode lifestyle and parasitism.</title>
        <authorList>
            <person name="Dieterich C."/>
            <person name="Clifton S.W."/>
            <person name="Schuster L.N."/>
            <person name="Chinwalla A."/>
            <person name="Delehaunty K."/>
            <person name="Dinkelacker I."/>
            <person name="Fulton L."/>
            <person name="Fulton R."/>
            <person name="Godfrey J."/>
            <person name="Minx P."/>
            <person name="Mitreva M."/>
            <person name="Roeseler W."/>
            <person name="Tian H."/>
            <person name="Witte H."/>
            <person name="Yang S.P."/>
            <person name="Wilson R.K."/>
            <person name="Sommer R.J."/>
        </authorList>
    </citation>
    <scope>NUCLEOTIDE SEQUENCE [LARGE SCALE GENOMIC DNA]</scope>
    <source>
        <strain evidence="2">PS312</strain>
    </source>
</reference>
<evidence type="ECO:0000313" key="2">
    <source>
        <dbReference type="Proteomes" id="UP000005239"/>
    </source>
</evidence>
<gene>
    <name evidence="1" type="primary">WBGene00283346</name>
</gene>
<proteinExistence type="predicted"/>
<dbReference type="Proteomes" id="UP000005239">
    <property type="component" value="Unassembled WGS sequence"/>
</dbReference>
<reference evidence="1" key="2">
    <citation type="submission" date="2022-06" db="UniProtKB">
        <authorList>
            <consortium name="EnsemblMetazoa"/>
        </authorList>
    </citation>
    <scope>IDENTIFICATION</scope>
    <source>
        <strain evidence="1">PS312</strain>
    </source>
</reference>